<dbReference type="EMBL" id="GBRH01174199">
    <property type="protein sequence ID" value="JAE23697.1"/>
    <property type="molecule type" value="Transcribed_RNA"/>
</dbReference>
<evidence type="ECO:0000313" key="1">
    <source>
        <dbReference type="EMBL" id="JAE23697.1"/>
    </source>
</evidence>
<protein>
    <submittedName>
        <fullName evidence="1">Uncharacterized protein</fullName>
    </submittedName>
</protein>
<name>A0A0A9GGU6_ARUDO</name>
<accession>A0A0A9GGU6</accession>
<reference evidence="1" key="1">
    <citation type="submission" date="2014-09" db="EMBL/GenBank/DDBJ databases">
        <authorList>
            <person name="Magalhaes I.L.F."/>
            <person name="Oliveira U."/>
            <person name="Santos F.R."/>
            <person name="Vidigal T.H.D.A."/>
            <person name="Brescovit A.D."/>
            <person name="Santos A.J."/>
        </authorList>
    </citation>
    <scope>NUCLEOTIDE SEQUENCE</scope>
    <source>
        <tissue evidence="1">Shoot tissue taken approximately 20 cm above the soil surface</tissue>
    </source>
</reference>
<dbReference type="AlphaFoldDB" id="A0A0A9GGU6"/>
<organism evidence="1">
    <name type="scientific">Arundo donax</name>
    <name type="common">Giant reed</name>
    <name type="synonym">Donax arundinaceus</name>
    <dbReference type="NCBI Taxonomy" id="35708"/>
    <lineage>
        <taxon>Eukaryota</taxon>
        <taxon>Viridiplantae</taxon>
        <taxon>Streptophyta</taxon>
        <taxon>Embryophyta</taxon>
        <taxon>Tracheophyta</taxon>
        <taxon>Spermatophyta</taxon>
        <taxon>Magnoliopsida</taxon>
        <taxon>Liliopsida</taxon>
        <taxon>Poales</taxon>
        <taxon>Poaceae</taxon>
        <taxon>PACMAD clade</taxon>
        <taxon>Arundinoideae</taxon>
        <taxon>Arundineae</taxon>
        <taxon>Arundo</taxon>
    </lineage>
</organism>
<reference evidence="1" key="2">
    <citation type="journal article" date="2015" name="Data Brief">
        <title>Shoot transcriptome of the giant reed, Arundo donax.</title>
        <authorList>
            <person name="Barrero R.A."/>
            <person name="Guerrero F.D."/>
            <person name="Moolhuijzen P."/>
            <person name="Goolsby J.A."/>
            <person name="Tidwell J."/>
            <person name="Bellgard S.E."/>
            <person name="Bellgard M.I."/>
        </authorList>
    </citation>
    <scope>NUCLEOTIDE SEQUENCE</scope>
    <source>
        <tissue evidence="1">Shoot tissue taken approximately 20 cm above the soil surface</tissue>
    </source>
</reference>
<proteinExistence type="predicted"/>
<sequence length="21" mass="2406">MIRMSRLPFIDATIWLARSGA</sequence>